<evidence type="ECO:0000313" key="3">
    <source>
        <dbReference type="Proteomes" id="UP001324380"/>
    </source>
</evidence>
<dbReference type="RefSeq" id="WP_321565476.1">
    <property type="nucleotide sequence ID" value="NZ_CP139558.1"/>
</dbReference>
<proteinExistence type="predicted"/>
<dbReference type="Proteomes" id="UP001324380">
    <property type="component" value="Chromosome"/>
</dbReference>
<keyword evidence="3" id="KW-1185">Reference proteome</keyword>
<gene>
    <name evidence="2" type="ORF">SNE25_12700</name>
</gene>
<evidence type="ECO:0000256" key="1">
    <source>
        <dbReference type="SAM" id="SignalP"/>
    </source>
</evidence>
<feature type="signal peptide" evidence="1">
    <location>
        <begin position="1"/>
        <end position="20"/>
    </location>
</feature>
<name>A0ABZ0TX59_9SPHI</name>
<accession>A0ABZ0TX59</accession>
<keyword evidence="1" id="KW-0732">Signal</keyword>
<reference evidence="2 3" key="1">
    <citation type="submission" date="2023-11" db="EMBL/GenBank/DDBJ databases">
        <title>Analysis of the Genomes of Mucilaginibacter gossypii cycad 4 and M. sabulilitoris SNA2: microbes with the potential for plant growth promotion.</title>
        <authorList>
            <person name="Hirsch A.M."/>
            <person name="Humm E."/>
            <person name="Rubbi M."/>
            <person name="Del Vecchio G."/>
            <person name="Ha S.M."/>
            <person name="Pellegrini M."/>
            <person name="Gunsalus R.P."/>
        </authorList>
    </citation>
    <scope>NUCLEOTIDE SEQUENCE [LARGE SCALE GENOMIC DNA]</scope>
    <source>
        <strain evidence="2 3">SNA2</strain>
    </source>
</reference>
<evidence type="ECO:0008006" key="4">
    <source>
        <dbReference type="Google" id="ProtNLM"/>
    </source>
</evidence>
<feature type="chain" id="PRO_5046409433" description="LTXXQ motif family protein" evidence="1">
    <location>
        <begin position="21"/>
        <end position="125"/>
    </location>
</feature>
<evidence type="ECO:0000313" key="2">
    <source>
        <dbReference type="EMBL" id="WPU96379.1"/>
    </source>
</evidence>
<sequence>MRNFLLACCMIIGLTTVSQAQTTPVVNSPAEKAKGLQKQLGLTDAQTTKIAAIYQESSQKFDKIKADAHGDNTKMLPAIKPLRTTTISKIKAVLTPQQAVKYDKLVKESKKAGGSGWGDGWSTPN</sequence>
<organism evidence="2 3">
    <name type="scientific">Mucilaginibacter sabulilitoris</name>
    <dbReference type="NCBI Taxonomy" id="1173583"/>
    <lineage>
        <taxon>Bacteria</taxon>
        <taxon>Pseudomonadati</taxon>
        <taxon>Bacteroidota</taxon>
        <taxon>Sphingobacteriia</taxon>
        <taxon>Sphingobacteriales</taxon>
        <taxon>Sphingobacteriaceae</taxon>
        <taxon>Mucilaginibacter</taxon>
    </lineage>
</organism>
<dbReference type="EMBL" id="CP139558">
    <property type="protein sequence ID" value="WPU96379.1"/>
    <property type="molecule type" value="Genomic_DNA"/>
</dbReference>
<protein>
    <recommendedName>
        <fullName evidence="4">LTXXQ motif family protein</fullName>
    </recommendedName>
</protein>